<dbReference type="InterPro" id="IPR017853">
    <property type="entry name" value="GH"/>
</dbReference>
<protein>
    <recommendedName>
        <fullName evidence="2">chitinase</fullName>
        <ecNumber evidence="2">3.2.1.14</ecNumber>
    </recommendedName>
</protein>
<dbReference type="Proteomes" id="UP000297739">
    <property type="component" value="Unassembled WGS sequence"/>
</dbReference>
<keyword evidence="4" id="KW-0812">Transmembrane</keyword>
<dbReference type="InterPro" id="IPR001223">
    <property type="entry name" value="Glyco_hydro18_cat"/>
</dbReference>
<feature type="transmembrane region" description="Helical" evidence="4">
    <location>
        <begin position="716"/>
        <end position="736"/>
    </location>
</feature>
<dbReference type="PANTHER" id="PTHR11177:SF317">
    <property type="entry name" value="CHITINASE 12-RELATED"/>
    <property type="match status" value="1"/>
</dbReference>
<dbReference type="SUPFAM" id="SSF51445">
    <property type="entry name" value="(Trans)glycosidases"/>
    <property type="match status" value="2"/>
</dbReference>
<evidence type="ECO:0000256" key="4">
    <source>
        <dbReference type="SAM" id="Phobius"/>
    </source>
</evidence>
<sequence>MATSLGSYGQTGPKSRAASSRKKPSRNAPLVDPRLPLDPPSVQNYRRYSPSDQQDFSTTVGAYQYQHLPQAKPAKPRRLKPGAVVFGWHPYWMSNAYVNYDFSLLTHVAYYGYQANNLGELSLAAPPDQGPENLIREVRRQNPACKVLLTISYPAAEGARSLLDANQMAAQNRLLAAIVQHVEAAKADGVNLDFGPPDQKPQLFSLLQRQLQQQTDTLLARQGKLSASSTRLQKQQALLAPAAPSLLVLAAAKDSLADVAYALGQEQNNLALEIEAHRKLAPQPPKPPGLIWGTVVQWFDLDEKAKADFKTAKEIYERAEKQLTDQKTALKAQNTDIRKQQQLNARLTREYIARQETQQPGLAENKAQLTQLQELQTANQSQNARKQQAKQDLRQRARSYQYVVPPSMRPLTDHSQPLQDFIARLAVRLWARDSSYLITLNVPAVDSTGTYRNLQAVQHLVRLFIVKAFDYTPYNQIVPGALAPLHPSDVWGQHSIATSVDYYLKQGTVPRRQLVVGFPHLAKVWKVDSLGNQVVGDKYPPTYWTNWQLRPRLPQEEIKLDLASLSRTSSGLAPDQFGLPAPQAWWEDSASLAPKYAWLMKQRLAGVGIWALGYDDGSPQVWNLLRASFTEPVIPISATIPAAQGPLARLYGLRHVLLLSGVVVIGFLLVGLLVALFRRADSLIPNPPLLSVVALLIGLCTLCVAGYLVWFGQLVVSGWLLVGTGTAVLLLLLLLYRRYWRRQILP</sequence>
<evidence type="ECO:0000256" key="3">
    <source>
        <dbReference type="SAM" id="MobiDB-lite"/>
    </source>
</evidence>
<dbReference type="GO" id="GO:0008061">
    <property type="term" value="F:chitin binding"/>
    <property type="evidence" value="ECO:0007669"/>
    <property type="project" value="InterPro"/>
</dbReference>
<feature type="compositionally biased region" description="Polar residues" evidence="3">
    <location>
        <begin position="1"/>
        <end position="12"/>
    </location>
</feature>
<dbReference type="RefSeq" id="WP_135499195.1">
    <property type="nucleotide sequence ID" value="NZ_SRLD01000044.1"/>
</dbReference>
<feature type="transmembrane region" description="Helical" evidence="4">
    <location>
        <begin position="656"/>
        <end position="677"/>
    </location>
</feature>
<reference evidence="6 7" key="1">
    <citation type="submission" date="2019-04" db="EMBL/GenBank/DDBJ databases">
        <authorList>
            <person name="Feng G."/>
            <person name="Zhang J."/>
            <person name="Zhu H."/>
        </authorList>
    </citation>
    <scope>NUCLEOTIDE SEQUENCE [LARGE SCALE GENOMIC DNA]</scope>
    <source>
        <strain evidence="6 7">JCM 17223</strain>
    </source>
</reference>
<accession>A0A4Z0PGY1</accession>
<evidence type="ECO:0000256" key="1">
    <source>
        <dbReference type="ARBA" id="ARBA00000822"/>
    </source>
</evidence>
<dbReference type="GO" id="GO:0008843">
    <property type="term" value="F:endochitinase activity"/>
    <property type="evidence" value="ECO:0007669"/>
    <property type="project" value="UniProtKB-EC"/>
</dbReference>
<name>A0A4Z0PGY1_9BACT</name>
<proteinExistence type="predicted"/>
<dbReference type="InterPro" id="IPR011583">
    <property type="entry name" value="Chitinase_II/V-like_cat"/>
</dbReference>
<evidence type="ECO:0000259" key="5">
    <source>
        <dbReference type="SMART" id="SM00636"/>
    </source>
</evidence>
<evidence type="ECO:0000256" key="2">
    <source>
        <dbReference type="ARBA" id="ARBA00012729"/>
    </source>
</evidence>
<dbReference type="SMART" id="SM00636">
    <property type="entry name" value="Glyco_18"/>
    <property type="match status" value="1"/>
</dbReference>
<dbReference type="Gene3D" id="3.20.20.80">
    <property type="entry name" value="Glycosidases"/>
    <property type="match status" value="2"/>
</dbReference>
<dbReference type="EC" id="3.2.1.14" evidence="2"/>
<gene>
    <name evidence="6" type="ORF">E5J99_17935</name>
</gene>
<keyword evidence="4" id="KW-0472">Membrane</keyword>
<comment type="caution">
    <text evidence="6">The sequence shown here is derived from an EMBL/GenBank/DDBJ whole genome shotgun (WGS) entry which is preliminary data.</text>
</comment>
<feature type="domain" description="Chitinase II/V-like catalytic" evidence="5">
    <location>
        <begin position="304"/>
        <end position="615"/>
    </location>
</feature>
<evidence type="ECO:0000313" key="7">
    <source>
        <dbReference type="Proteomes" id="UP000297739"/>
    </source>
</evidence>
<feature type="region of interest" description="Disordered" evidence="3">
    <location>
        <begin position="1"/>
        <end position="54"/>
    </location>
</feature>
<dbReference type="EMBL" id="SRLD01000044">
    <property type="protein sequence ID" value="TGE14001.1"/>
    <property type="molecule type" value="Genomic_DNA"/>
</dbReference>
<dbReference type="GO" id="GO:0005975">
    <property type="term" value="P:carbohydrate metabolic process"/>
    <property type="evidence" value="ECO:0007669"/>
    <property type="project" value="InterPro"/>
</dbReference>
<keyword evidence="4" id="KW-1133">Transmembrane helix</keyword>
<dbReference type="AlphaFoldDB" id="A0A4Z0PGY1"/>
<keyword evidence="7" id="KW-1185">Reference proteome</keyword>
<feature type="region of interest" description="Disordered" evidence="3">
    <location>
        <begin position="377"/>
        <end position="396"/>
    </location>
</feature>
<evidence type="ECO:0000313" key="6">
    <source>
        <dbReference type="EMBL" id="TGE14001.1"/>
    </source>
</evidence>
<dbReference type="PANTHER" id="PTHR11177">
    <property type="entry name" value="CHITINASE"/>
    <property type="match status" value="1"/>
</dbReference>
<organism evidence="6 7">
    <name type="scientific">Hymenobacter elongatus</name>
    <dbReference type="NCBI Taxonomy" id="877208"/>
    <lineage>
        <taxon>Bacteria</taxon>
        <taxon>Pseudomonadati</taxon>
        <taxon>Bacteroidota</taxon>
        <taxon>Cytophagia</taxon>
        <taxon>Cytophagales</taxon>
        <taxon>Hymenobacteraceae</taxon>
        <taxon>Hymenobacter</taxon>
    </lineage>
</organism>
<feature type="compositionally biased region" description="Polar residues" evidence="3">
    <location>
        <begin position="41"/>
        <end position="54"/>
    </location>
</feature>
<dbReference type="OrthoDB" id="1185215at2"/>
<comment type="catalytic activity">
    <reaction evidence="1">
        <text>Random endo-hydrolysis of N-acetyl-beta-D-glucosaminide (1-&gt;4)-beta-linkages in chitin and chitodextrins.</text>
        <dbReference type="EC" id="3.2.1.14"/>
    </reaction>
</comment>
<dbReference type="Pfam" id="PF00704">
    <property type="entry name" value="Glyco_hydro_18"/>
    <property type="match status" value="1"/>
</dbReference>
<dbReference type="InterPro" id="IPR050314">
    <property type="entry name" value="Glycosyl_Hydrlase_18"/>
</dbReference>
<feature type="transmembrane region" description="Helical" evidence="4">
    <location>
        <begin position="689"/>
        <end position="710"/>
    </location>
</feature>